<evidence type="ECO:0000256" key="6">
    <source>
        <dbReference type="PROSITE-ProRule" id="PRU00433"/>
    </source>
</evidence>
<dbReference type="Proteomes" id="UP000565262">
    <property type="component" value="Unassembled WGS sequence"/>
</dbReference>
<evidence type="ECO:0000259" key="8">
    <source>
        <dbReference type="PROSITE" id="PS51007"/>
    </source>
</evidence>
<dbReference type="RefSeq" id="WP_182808596.1">
    <property type="nucleotide sequence ID" value="NZ_JACJFM010000009.1"/>
</dbReference>
<evidence type="ECO:0000256" key="1">
    <source>
        <dbReference type="ARBA" id="ARBA00022448"/>
    </source>
</evidence>
<dbReference type="GO" id="GO:0020037">
    <property type="term" value="F:heme binding"/>
    <property type="evidence" value="ECO:0007669"/>
    <property type="project" value="InterPro"/>
</dbReference>
<proteinExistence type="predicted"/>
<keyword evidence="10" id="KW-1185">Reference proteome</keyword>
<keyword evidence="4" id="KW-0249">Electron transport</keyword>
<name>A0A839IQP7_9GAMM</name>
<sequence>MTVKTNLLRTGAAMVFGSLLSAQVFAHGDVVPQAIDTSMLPQLGEEWLEENPYTDNKDAIRIGESAYAQNCARCHGLDGISGGIAPDLRYLEPGYDGDEWFVYRVRNGAVRNGVPYMPKMAEHLSQEALWSIRAWLETKYVEQ</sequence>
<dbReference type="Gene3D" id="1.10.760.10">
    <property type="entry name" value="Cytochrome c-like domain"/>
    <property type="match status" value="1"/>
</dbReference>
<feature type="domain" description="Cytochrome c" evidence="8">
    <location>
        <begin position="58"/>
        <end position="140"/>
    </location>
</feature>
<feature type="chain" id="PRO_5032933167" evidence="7">
    <location>
        <begin position="27"/>
        <end position="143"/>
    </location>
</feature>
<keyword evidence="1" id="KW-0813">Transport</keyword>
<dbReference type="NCBIfam" id="TIGR04494">
    <property type="entry name" value="c550_PedF"/>
    <property type="match status" value="1"/>
</dbReference>
<protein>
    <submittedName>
        <fullName evidence="9">Cytochrome c-550 PedF</fullName>
    </submittedName>
</protein>
<evidence type="ECO:0000256" key="7">
    <source>
        <dbReference type="SAM" id="SignalP"/>
    </source>
</evidence>
<keyword evidence="2 6" id="KW-0349">Heme</keyword>
<comment type="caution">
    <text evidence="9">The sequence shown here is derived from an EMBL/GenBank/DDBJ whole genome shotgun (WGS) entry which is preliminary data.</text>
</comment>
<gene>
    <name evidence="9" type="primary">pedF</name>
    <name evidence="9" type="ORF">H4O21_09375</name>
</gene>
<evidence type="ECO:0000256" key="4">
    <source>
        <dbReference type="ARBA" id="ARBA00022982"/>
    </source>
</evidence>
<dbReference type="PANTHER" id="PTHR37823:SF4">
    <property type="entry name" value="MENAQUINOL-CYTOCHROME C REDUCTASE CYTOCHROME B_C SUBUNIT"/>
    <property type="match status" value="1"/>
</dbReference>
<keyword evidence="3 6" id="KW-0479">Metal-binding</keyword>
<accession>A0A839IQP7</accession>
<dbReference type="SUPFAM" id="SSF46626">
    <property type="entry name" value="Cytochrome c"/>
    <property type="match status" value="1"/>
</dbReference>
<evidence type="ECO:0000256" key="3">
    <source>
        <dbReference type="ARBA" id="ARBA00022723"/>
    </source>
</evidence>
<dbReference type="AlphaFoldDB" id="A0A839IQP7"/>
<dbReference type="InterPro" id="IPR051811">
    <property type="entry name" value="Cytochrome_c550/c551-like"/>
</dbReference>
<evidence type="ECO:0000256" key="5">
    <source>
        <dbReference type="ARBA" id="ARBA00023004"/>
    </source>
</evidence>
<dbReference type="GO" id="GO:0046872">
    <property type="term" value="F:metal ion binding"/>
    <property type="evidence" value="ECO:0007669"/>
    <property type="project" value="UniProtKB-KW"/>
</dbReference>
<keyword evidence="7" id="KW-0732">Signal</keyword>
<dbReference type="PANTHER" id="PTHR37823">
    <property type="entry name" value="CYTOCHROME C-553-LIKE"/>
    <property type="match status" value="1"/>
</dbReference>
<dbReference type="InterPro" id="IPR036909">
    <property type="entry name" value="Cyt_c-like_dom_sf"/>
</dbReference>
<organism evidence="9 10">
    <name type="scientific">Oceanospirillum sediminis</name>
    <dbReference type="NCBI Taxonomy" id="2760088"/>
    <lineage>
        <taxon>Bacteria</taxon>
        <taxon>Pseudomonadati</taxon>
        <taxon>Pseudomonadota</taxon>
        <taxon>Gammaproteobacteria</taxon>
        <taxon>Oceanospirillales</taxon>
        <taxon>Oceanospirillaceae</taxon>
        <taxon>Oceanospirillum</taxon>
    </lineage>
</organism>
<dbReference type="EMBL" id="JACJFM010000009">
    <property type="protein sequence ID" value="MBB1486819.1"/>
    <property type="molecule type" value="Genomic_DNA"/>
</dbReference>
<dbReference type="GO" id="GO:0009055">
    <property type="term" value="F:electron transfer activity"/>
    <property type="evidence" value="ECO:0007669"/>
    <property type="project" value="InterPro"/>
</dbReference>
<dbReference type="Pfam" id="PF13442">
    <property type="entry name" value="Cytochrome_CBB3"/>
    <property type="match status" value="1"/>
</dbReference>
<dbReference type="PROSITE" id="PS51007">
    <property type="entry name" value="CYTC"/>
    <property type="match status" value="1"/>
</dbReference>
<dbReference type="InterPro" id="IPR009056">
    <property type="entry name" value="Cyt_c-like_dom"/>
</dbReference>
<evidence type="ECO:0000256" key="2">
    <source>
        <dbReference type="ARBA" id="ARBA00022617"/>
    </source>
</evidence>
<evidence type="ECO:0000313" key="9">
    <source>
        <dbReference type="EMBL" id="MBB1486819.1"/>
    </source>
</evidence>
<feature type="signal peptide" evidence="7">
    <location>
        <begin position="1"/>
        <end position="26"/>
    </location>
</feature>
<dbReference type="InterPro" id="IPR030991">
    <property type="entry name" value="c550_proteobact"/>
</dbReference>
<keyword evidence="5 6" id="KW-0408">Iron</keyword>
<evidence type="ECO:0000313" key="10">
    <source>
        <dbReference type="Proteomes" id="UP000565262"/>
    </source>
</evidence>
<reference evidence="9 10" key="1">
    <citation type="submission" date="2020-08" db="EMBL/GenBank/DDBJ databases">
        <title>Oceanospirillum sp. nov. isolated from marine sediment.</title>
        <authorList>
            <person name="Ji X."/>
        </authorList>
    </citation>
    <scope>NUCLEOTIDE SEQUENCE [LARGE SCALE GENOMIC DNA]</scope>
    <source>
        <strain evidence="9 10">D5</strain>
    </source>
</reference>